<dbReference type="InterPro" id="IPR052557">
    <property type="entry name" value="CAP/Cytokinesis_protein"/>
</dbReference>
<proteinExistence type="predicted"/>
<keyword evidence="3" id="KW-1185">Reference proteome</keyword>
<organism evidence="2 3">
    <name type="scientific">Marivirga lumbricoides</name>
    <dbReference type="NCBI Taxonomy" id="1046115"/>
    <lineage>
        <taxon>Bacteria</taxon>
        <taxon>Pseudomonadati</taxon>
        <taxon>Bacteroidota</taxon>
        <taxon>Cytophagia</taxon>
        <taxon>Cytophagales</taxon>
        <taxon>Marivirgaceae</taxon>
        <taxon>Marivirga</taxon>
    </lineage>
</organism>
<dbReference type="Gene3D" id="3.10.620.30">
    <property type="match status" value="1"/>
</dbReference>
<reference evidence="3" key="1">
    <citation type="journal article" date="2019" name="Int. J. Syst. Evol. Microbiol.">
        <title>The Global Catalogue of Microorganisms (GCM) 10K type strain sequencing project: providing services to taxonomists for standard genome sequencing and annotation.</title>
        <authorList>
            <consortium name="The Broad Institute Genomics Platform"/>
            <consortium name="The Broad Institute Genome Sequencing Center for Infectious Disease"/>
            <person name="Wu L."/>
            <person name="Ma J."/>
        </authorList>
    </citation>
    <scope>NUCLEOTIDE SEQUENCE [LARGE SCALE GENOMIC DNA]</scope>
    <source>
        <strain evidence="3">CGMCC 1.10832</strain>
    </source>
</reference>
<comment type="caution">
    <text evidence="2">The sequence shown here is derived from an EMBL/GenBank/DDBJ whole genome shotgun (WGS) entry which is preliminary data.</text>
</comment>
<accession>A0ABQ1M5B6</accession>
<evidence type="ECO:0000313" key="2">
    <source>
        <dbReference type="EMBL" id="GGC34984.1"/>
    </source>
</evidence>
<dbReference type="PANTHER" id="PTHR46333">
    <property type="entry name" value="CYTOKINESIS PROTEIN 3"/>
    <property type="match status" value="1"/>
</dbReference>
<dbReference type="PANTHER" id="PTHR46333:SF2">
    <property type="entry name" value="CYTOKINESIS PROTEIN 3"/>
    <property type="match status" value="1"/>
</dbReference>
<dbReference type="InterPro" id="IPR002931">
    <property type="entry name" value="Transglutaminase-like"/>
</dbReference>
<dbReference type="SMART" id="SM00460">
    <property type="entry name" value="TGc"/>
    <property type="match status" value="1"/>
</dbReference>
<name>A0ABQ1M5B6_9BACT</name>
<feature type="domain" description="Transglutaminase-like" evidence="1">
    <location>
        <begin position="106"/>
        <end position="172"/>
    </location>
</feature>
<evidence type="ECO:0000313" key="3">
    <source>
        <dbReference type="Proteomes" id="UP000636010"/>
    </source>
</evidence>
<protein>
    <recommendedName>
        <fullName evidence="1">Transglutaminase-like domain-containing protein</fullName>
    </recommendedName>
</protein>
<evidence type="ECO:0000259" key="1">
    <source>
        <dbReference type="SMART" id="SM00460"/>
    </source>
</evidence>
<dbReference type="InterPro" id="IPR038765">
    <property type="entry name" value="Papain-like_cys_pep_sf"/>
</dbReference>
<dbReference type="EMBL" id="BMEC01000006">
    <property type="protein sequence ID" value="GGC34984.1"/>
    <property type="molecule type" value="Genomic_DNA"/>
</dbReference>
<dbReference type="Pfam" id="PF01841">
    <property type="entry name" value="Transglut_core"/>
    <property type="match status" value="1"/>
</dbReference>
<gene>
    <name evidence="2" type="ORF">GCM10011506_20440</name>
</gene>
<dbReference type="SUPFAM" id="SSF54001">
    <property type="entry name" value="Cysteine proteinases"/>
    <property type="match status" value="1"/>
</dbReference>
<dbReference type="Proteomes" id="UP000636010">
    <property type="component" value="Unassembled WGS sequence"/>
</dbReference>
<sequence>MINWFSATVCIAQYIDSSDFRRPDSIASLYKGHSLDDLRLLSHKLTASLSTEKEQFRAIFSWVCNNISNDYSYYEKNKSKREKLLHQPEKLARWNREFRVKVFDRLRNDYTTVCSGYAYLIRELAYYAGIECEIVDGYGRTAQANIGGEPVANHSWNTVKINKKWYLCDATWSSGSVDPQQKAFISTFSEAYFLTDPSMFVLNHYPLDTSKLYLKIKPSLASFMKAPLVYKGAIQQKVKPIMPETFLAFAEKNQPKHFVFKSVANEEIKDLKLQIYFAGKYTNISPEVSVNADGLLSVEYIFKSKGSYLVHIMNGADYLFTYKIAVK</sequence>